<dbReference type="GO" id="GO:0051020">
    <property type="term" value="F:GTPase binding"/>
    <property type="evidence" value="ECO:0007669"/>
    <property type="project" value="TreeGrafter"/>
</dbReference>
<dbReference type="PROSITE" id="PS51126">
    <property type="entry name" value="DILUTE"/>
    <property type="match status" value="1"/>
</dbReference>
<evidence type="ECO:0000313" key="4">
    <source>
        <dbReference type="Proteomes" id="UP000045706"/>
    </source>
</evidence>
<dbReference type="PANTHER" id="PTHR16027:SF6">
    <property type="entry name" value="DILUTE DOMAIN-CONTAINING PROTEIN"/>
    <property type="match status" value="1"/>
</dbReference>
<accession>A0A0G4N8X6</accession>
<protein>
    <recommendedName>
        <fullName evidence="2">Dilute domain-containing protein</fullName>
    </recommendedName>
</protein>
<evidence type="ECO:0000259" key="2">
    <source>
        <dbReference type="PROSITE" id="PS51126"/>
    </source>
</evidence>
<dbReference type="InterPro" id="IPR002710">
    <property type="entry name" value="Dilute_dom"/>
</dbReference>
<gene>
    <name evidence="3" type="ORF">BN1723_019068</name>
</gene>
<dbReference type="InterPro" id="IPR052072">
    <property type="entry name" value="Vascular_dev_regulator"/>
</dbReference>
<evidence type="ECO:0000313" key="3">
    <source>
        <dbReference type="EMBL" id="CRK42878.1"/>
    </source>
</evidence>
<evidence type="ECO:0000256" key="1">
    <source>
        <dbReference type="SAM" id="MobiDB-lite"/>
    </source>
</evidence>
<feature type="domain" description="Dilute" evidence="2">
    <location>
        <begin position="18"/>
        <end position="103"/>
    </location>
</feature>
<reference evidence="4" key="1">
    <citation type="submission" date="2015-05" db="EMBL/GenBank/DDBJ databases">
        <authorList>
            <person name="Fogelqvist Johan"/>
        </authorList>
    </citation>
    <scope>NUCLEOTIDE SEQUENCE [LARGE SCALE GENOMIC DNA]</scope>
</reference>
<proteinExistence type="predicted"/>
<feature type="region of interest" description="Disordered" evidence="1">
    <location>
        <begin position="36"/>
        <end position="56"/>
    </location>
</feature>
<organism evidence="3 4">
    <name type="scientific">Verticillium longisporum</name>
    <name type="common">Verticillium dahliae var. longisporum</name>
    <dbReference type="NCBI Taxonomy" id="100787"/>
    <lineage>
        <taxon>Eukaryota</taxon>
        <taxon>Fungi</taxon>
        <taxon>Dikarya</taxon>
        <taxon>Ascomycota</taxon>
        <taxon>Pezizomycotina</taxon>
        <taxon>Sordariomycetes</taxon>
        <taxon>Hypocreomycetidae</taxon>
        <taxon>Glomerellales</taxon>
        <taxon>Plectosphaerellaceae</taxon>
        <taxon>Verticillium</taxon>
    </lineage>
</organism>
<feature type="non-terminal residue" evidence="3">
    <location>
        <position position="103"/>
    </location>
</feature>
<name>A0A0G4N8X6_VERLO</name>
<dbReference type="PANTHER" id="PTHR16027">
    <property type="entry name" value="DILUTE DOMAIN-CONTAINING PROTEIN YPR089W"/>
    <property type="match status" value="1"/>
</dbReference>
<dbReference type="AlphaFoldDB" id="A0A0G4N8X6"/>
<sequence>MAIQLLHLQTVGGSTEMKRKVQRIDSFIWVRHDSQSRLSSVPQNAPEPVPKAKPAPRNVTSLLSSTLFVLDLYDIHSVITSQITSQLLYWIGAELFNRIMSNR</sequence>
<dbReference type="Proteomes" id="UP000045706">
    <property type="component" value="Unassembled WGS sequence"/>
</dbReference>
<dbReference type="EMBL" id="CVQI01032981">
    <property type="protein sequence ID" value="CRK42878.1"/>
    <property type="molecule type" value="Genomic_DNA"/>
</dbReference>